<dbReference type="SMART" id="SM00100">
    <property type="entry name" value="cNMP"/>
    <property type="match status" value="1"/>
</dbReference>
<dbReference type="Gene3D" id="1.10.287.130">
    <property type="match status" value="1"/>
</dbReference>
<evidence type="ECO:0000313" key="8">
    <source>
        <dbReference type="EMBL" id="GCE30078.1"/>
    </source>
</evidence>
<dbReference type="AlphaFoldDB" id="A0A402BFB1"/>
<dbReference type="PROSITE" id="PS50042">
    <property type="entry name" value="CNMP_BINDING_3"/>
    <property type="match status" value="1"/>
</dbReference>
<dbReference type="InterPro" id="IPR004358">
    <property type="entry name" value="Sig_transdc_His_kin-like_C"/>
</dbReference>
<dbReference type="EC" id="2.7.13.3" evidence="2"/>
<dbReference type="InterPro" id="IPR003661">
    <property type="entry name" value="HisK_dim/P_dom"/>
</dbReference>
<organism evidence="8 9">
    <name type="scientific">Dictyobacter alpinus</name>
    <dbReference type="NCBI Taxonomy" id="2014873"/>
    <lineage>
        <taxon>Bacteria</taxon>
        <taxon>Bacillati</taxon>
        <taxon>Chloroflexota</taxon>
        <taxon>Ktedonobacteria</taxon>
        <taxon>Ktedonobacterales</taxon>
        <taxon>Dictyobacteraceae</taxon>
        <taxon>Dictyobacter</taxon>
    </lineage>
</organism>
<dbReference type="Proteomes" id="UP000287171">
    <property type="component" value="Unassembled WGS sequence"/>
</dbReference>
<dbReference type="GO" id="GO:0000155">
    <property type="term" value="F:phosphorelay sensor kinase activity"/>
    <property type="evidence" value="ECO:0007669"/>
    <property type="project" value="InterPro"/>
</dbReference>
<dbReference type="Gene3D" id="3.30.565.10">
    <property type="entry name" value="Histidine kinase-like ATPase, C-terminal domain"/>
    <property type="match status" value="1"/>
</dbReference>
<comment type="caution">
    <text evidence="8">The sequence shown here is derived from an EMBL/GenBank/DDBJ whole genome shotgun (WGS) entry which is preliminary data.</text>
</comment>
<keyword evidence="9" id="KW-1185">Reference proteome</keyword>
<dbReference type="InterPro" id="IPR036890">
    <property type="entry name" value="HATPase_C_sf"/>
</dbReference>
<accession>A0A402BFB1</accession>
<evidence type="ECO:0000256" key="4">
    <source>
        <dbReference type="ARBA" id="ARBA00022777"/>
    </source>
</evidence>
<dbReference type="RefSeq" id="WP_126630240.1">
    <property type="nucleotide sequence ID" value="NZ_BIFT01000002.1"/>
</dbReference>
<dbReference type="OrthoDB" id="9784397at2"/>
<evidence type="ECO:0000256" key="5">
    <source>
        <dbReference type="ARBA" id="ARBA00023012"/>
    </source>
</evidence>
<dbReference type="InterPro" id="IPR005467">
    <property type="entry name" value="His_kinase_dom"/>
</dbReference>
<comment type="catalytic activity">
    <reaction evidence="1">
        <text>ATP + protein L-histidine = ADP + protein N-phospho-L-histidine.</text>
        <dbReference type="EC" id="2.7.13.3"/>
    </reaction>
</comment>
<proteinExistence type="predicted"/>
<dbReference type="InterPro" id="IPR000595">
    <property type="entry name" value="cNMP-bd_dom"/>
</dbReference>
<dbReference type="CDD" id="cd00038">
    <property type="entry name" value="CAP_ED"/>
    <property type="match status" value="1"/>
</dbReference>
<evidence type="ECO:0000256" key="1">
    <source>
        <dbReference type="ARBA" id="ARBA00000085"/>
    </source>
</evidence>
<dbReference type="SMART" id="SM00387">
    <property type="entry name" value="HATPase_c"/>
    <property type="match status" value="1"/>
</dbReference>
<keyword evidence="4 8" id="KW-0418">Kinase</keyword>
<evidence type="ECO:0000256" key="3">
    <source>
        <dbReference type="ARBA" id="ARBA00022553"/>
    </source>
</evidence>
<dbReference type="PANTHER" id="PTHR43065:SF48">
    <property type="entry name" value="HISTIDINE KINASE"/>
    <property type="match status" value="1"/>
</dbReference>
<gene>
    <name evidence="8" type="ORF">KDA_55620</name>
</gene>
<keyword evidence="5" id="KW-0902">Two-component regulatory system</keyword>
<keyword evidence="4 8" id="KW-0808">Transferase</keyword>
<dbReference type="CDD" id="cd00082">
    <property type="entry name" value="HisKA"/>
    <property type="match status" value="1"/>
</dbReference>
<dbReference type="Pfam" id="PF02518">
    <property type="entry name" value="HATPase_c"/>
    <property type="match status" value="1"/>
</dbReference>
<dbReference type="Pfam" id="PF00027">
    <property type="entry name" value="cNMP_binding"/>
    <property type="match status" value="1"/>
</dbReference>
<feature type="domain" description="Cyclic nucleotide-binding" evidence="6">
    <location>
        <begin position="14"/>
        <end position="82"/>
    </location>
</feature>
<protein>
    <recommendedName>
        <fullName evidence="2">histidine kinase</fullName>
        <ecNumber evidence="2">2.7.13.3</ecNumber>
    </recommendedName>
</protein>
<dbReference type="EMBL" id="BIFT01000002">
    <property type="protein sequence ID" value="GCE30078.1"/>
    <property type="molecule type" value="Genomic_DNA"/>
</dbReference>
<dbReference type="SUPFAM" id="SSF51206">
    <property type="entry name" value="cAMP-binding domain-like"/>
    <property type="match status" value="1"/>
</dbReference>
<dbReference type="PROSITE" id="PS50109">
    <property type="entry name" value="HIS_KIN"/>
    <property type="match status" value="1"/>
</dbReference>
<dbReference type="InterPro" id="IPR036097">
    <property type="entry name" value="HisK_dim/P_sf"/>
</dbReference>
<evidence type="ECO:0000256" key="2">
    <source>
        <dbReference type="ARBA" id="ARBA00012438"/>
    </source>
</evidence>
<evidence type="ECO:0000259" key="6">
    <source>
        <dbReference type="PROSITE" id="PS50042"/>
    </source>
</evidence>
<dbReference type="SUPFAM" id="SSF55874">
    <property type="entry name" value="ATPase domain of HSP90 chaperone/DNA topoisomerase II/histidine kinase"/>
    <property type="match status" value="1"/>
</dbReference>
<dbReference type="InterPro" id="IPR018490">
    <property type="entry name" value="cNMP-bd_dom_sf"/>
</dbReference>
<evidence type="ECO:0000259" key="7">
    <source>
        <dbReference type="PROSITE" id="PS50109"/>
    </source>
</evidence>
<reference evidence="9" key="1">
    <citation type="submission" date="2018-12" db="EMBL/GenBank/DDBJ databases">
        <title>Tengunoibacter tsumagoiensis gen. nov., sp. nov., Dictyobacter kobayashii sp. nov., D. alpinus sp. nov., and D. joshuensis sp. nov. and description of Dictyobacteraceae fam. nov. within the order Ktedonobacterales isolated from Tengu-no-mugimeshi.</title>
        <authorList>
            <person name="Wang C.M."/>
            <person name="Zheng Y."/>
            <person name="Sakai Y."/>
            <person name="Toyoda A."/>
            <person name="Minakuchi Y."/>
            <person name="Abe K."/>
            <person name="Yokota A."/>
            <person name="Yabe S."/>
        </authorList>
    </citation>
    <scope>NUCLEOTIDE SEQUENCE [LARGE SCALE GENOMIC DNA]</scope>
    <source>
        <strain evidence="9">Uno16</strain>
    </source>
</reference>
<name>A0A402BFB1_9CHLR</name>
<dbReference type="Gene3D" id="2.60.120.10">
    <property type="entry name" value="Jelly Rolls"/>
    <property type="match status" value="1"/>
</dbReference>
<evidence type="ECO:0000313" key="9">
    <source>
        <dbReference type="Proteomes" id="UP000287171"/>
    </source>
</evidence>
<dbReference type="InterPro" id="IPR014710">
    <property type="entry name" value="RmlC-like_jellyroll"/>
</dbReference>
<keyword evidence="3" id="KW-0597">Phosphoprotein</keyword>
<feature type="domain" description="Histidine kinase" evidence="7">
    <location>
        <begin position="300"/>
        <end position="471"/>
    </location>
</feature>
<sequence length="471" mass="53098">MDTALIEELGNTFLFEECNQEQLQWVSEHAEIVIFEKGKTILRDDEPANAFWVLLTGQLQFIRKYNGREVITETSNQPGIWGGWLPSIGDLLVQSPYAIRTQERSRVLRFSKENVQGMLQLGVPVLGHLLAGIYGGTHNFESMIRQQDKMAALGKISAGLAHELNNPAAAIRRSAEQLREILSEQDERTLKLGSVLDEASQSFLLTFGHATLQRAGKQPLLDPMIRSDREDELQNWFDEHDISEGWNLAPPFVNAAITLQDMEDLSEHLPSEALPLALDWLCARLSTAEITNTIDGGSTRISALVQAIKDYSYMDQMPVQDVDIHEGLENTIRILSYKLKKESISLDRNYDQTLPKITAYGSQLNQVWTNLIDNAIDALAPLPEYARRILIHTARDHDQVLVEIQDNGPGIPVEIQKQIFEPFFTTKKVGKGTGLGLDISYRIVVQQHQGDLRVESRPGETRFQVRLPITR</sequence>
<dbReference type="InterPro" id="IPR003594">
    <property type="entry name" value="HATPase_dom"/>
</dbReference>
<dbReference type="PANTHER" id="PTHR43065">
    <property type="entry name" value="SENSOR HISTIDINE KINASE"/>
    <property type="match status" value="1"/>
</dbReference>
<dbReference type="SUPFAM" id="SSF47384">
    <property type="entry name" value="Homodimeric domain of signal transducing histidine kinase"/>
    <property type="match status" value="1"/>
</dbReference>
<dbReference type="PRINTS" id="PR00344">
    <property type="entry name" value="BCTRLSENSOR"/>
</dbReference>